<gene>
    <name evidence="2" type="ORF">S03H2_20325</name>
</gene>
<accession>X1GT71</accession>
<proteinExistence type="predicted"/>
<sequence>MSCRNISLIFFRQIFILILVVAMKKAIYFYDLICEIDKN</sequence>
<name>X1GT71_9ZZZZ</name>
<dbReference type="EMBL" id="BARU01010703">
    <property type="protein sequence ID" value="GAH36208.1"/>
    <property type="molecule type" value="Genomic_DNA"/>
</dbReference>
<reference evidence="2" key="1">
    <citation type="journal article" date="2014" name="Front. Microbiol.">
        <title>High frequency of phylogenetically diverse reductive dehalogenase-homologous genes in deep subseafloor sedimentary metagenomes.</title>
        <authorList>
            <person name="Kawai M."/>
            <person name="Futagami T."/>
            <person name="Toyoda A."/>
            <person name="Takaki Y."/>
            <person name="Nishi S."/>
            <person name="Hori S."/>
            <person name="Arai W."/>
            <person name="Tsubouchi T."/>
            <person name="Morono Y."/>
            <person name="Uchiyama I."/>
            <person name="Ito T."/>
            <person name="Fujiyama A."/>
            <person name="Inagaki F."/>
            <person name="Takami H."/>
        </authorList>
    </citation>
    <scope>NUCLEOTIDE SEQUENCE</scope>
    <source>
        <strain evidence="2">Expedition CK06-06</strain>
    </source>
</reference>
<dbReference type="AlphaFoldDB" id="X1GT71"/>
<feature type="transmembrane region" description="Helical" evidence="1">
    <location>
        <begin position="6"/>
        <end position="23"/>
    </location>
</feature>
<evidence type="ECO:0000313" key="2">
    <source>
        <dbReference type="EMBL" id="GAH36208.1"/>
    </source>
</evidence>
<keyword evidence="1" id="KW-1133">Transmembrane helix</keyword>
<evidence type="ECO:0000256" key="1">
    <source>
        <dbReference type="SAM" id="Phobius"/>
    </source>
</evidence>
<comment type="caution">
    <text evidence="2">The sequence shown here is derived from an EMBL/GenBank/DDBJ whole genome shotgun (WGS) entry which is preliminary data.</text>
</comment>
<keyword evidence="1" id="KW-0812">Transmembrane</keyword>
<organism evidence="2">
    <name type="scientific">marine sediment metagenome</name>
    <dbReference type="NCBI Taxonomy" id="412755"/>
    <lineage>
        <taxon>unclassified sequences</taxon>
        <taxon>metagenomes</taxon>
        <taxon>ecological metagenomes</taxon>
    </lineage>
</organism>
<keyword evidence="1" id="KW-0472">Membrane</keyword>
<protein>
    <submittedName>
        <fullName evidence="2">Uncharacterized protein</fullName>
    </submittedName>
</protein>